<proteinExistence type="predicted"/>
<dbReference type="AlphaFoldDB" id="A0A2U1Q4N7"/>
<feature type="compositionally biased region" description="Acidic residues" evidence="1">
    <location>
        <begin position="64"/>
        <end position="75"/>
    </location>
</feature>
<accession>A0A2U1Q4N7</accession>
<keyword evidence="3" id="KW-1185">Reference proteome</keyword>
<gene>
    <name evidence="2" type="ORF">CTI12_AA076210</name>
</gene>
<dbReference type="Proteomes" id="UP000245207">
    <property type="component" value="Unassembled WGS sequence"/>
</dbReference>
<name>A0A2U1Q4N7_ARTAN</name>
<reference evidence="2 3" key="1">
    <citation type="journal article" date="2018" name="Mol. Plant">
        <title>The genome of Artemisia annua provides insight into the evolution of Asteraceae family and artemisinin biosynthesis.</title>
        <authorList>
            <person name="Shen Q."/>
            <person name="Zhang L."/>
            <person name="Liao Z."/>
            <person name="Wang S."/>
            <person name="Yan T."/>
            <person name="Shi P."/>
            <person name="Liu M."/>
            <person name="Fu X."/>
            <person name="Pan Q."/>
            <person name="Wang Y."/>
            <person name="Lv Z."/>
            <person name="Lu X."/>
            <person name="Zhang F."/>
            <person name="Jiang W."/>
            <person name="Ma Y."/>
            <person name="Chen M."/>
            <person name="Hao X."/>
            <person name="Li L."/>
            <person name="Tang Y."/>
            <person name="Lv G."/>
            <person name="Zhou Y."/>
            <person name="Sun X."/>
            <person name="Brodelius P.E."/>
            <person name="Rose J.K.C."/>
            <person name="Tang K."/>
        </authorList>
    </citation>
    <scope>NUCLEOTIDE SEQUENCE [LARGE SCALE GENOMIC DNA]</scope>
    <source>
        <strain evidence="3">cv. Huhao1</strain>
        <tissue evidence="2">Leaf</tissue>
    </source>
</reference>
<organism evidence="2 3">
    <name type="scientific">Artemisia annua</name>
    <name type="common">Sweet wormwood</name>
    <dbReference type="NCBI Taxonomy" id="35608"/>
    <lineage>
        <taxon>Eukaryota</taxon>
        <taxon>Viridiplantae</taxon>
        <taxon>Streptophyta</taxon>
        <taxon>Embryophyta</taxon>
        <taxon>Tracheophyta</taxon>
        <taxon>Spermatophyta</taxon>
        <taxon>Magnoliopsida</taxon>
        <taxon>eudicotyledons</taxon>
        <taxon>Gunneridae</taxon>
        <taxon>Pentapetalae</taxon>
        <taxon>asterids</taxon>
        <taxon>campanulids</taxon>
        <taxon>Asterales</taxon>
        <taxon>Asteraceae</taxon>
        <taxon>Asteroideae</taxon>
        <taxon>Anthemideae</taxon>
        <taxon>Artemisiinae</taxon>
        <taxon>Artemisia</taxon>
    </lineage>
</organism>
<evidence type="ECO:0000313" key="3">
    <source>
        <dbReference type="Proteomes" id="UP000245207"/>
    </source>
</evidence>
<dbReference type="EMBL" id="PKPP01000423">
    <property type="protein sequence ID" value="PWA92947.1"/>
    <property type="molecule type" value="Genomic_DNA"/>
</dbReference>
<evidence type="ECO:0000313" key="2">
    <source>
        <dbReference type="EMBL" id="PWA92947.1"/>
    </source>
</evidence>
<sequence>MQPPKIHCCSKCNKVKSSNRYYIQRHEISCTGQKARRHLIKDADDIKSDRKFPEKAAAAAAVTEEADSDDDGDQLDIDVDEDPFAMIDTSLFTE</sequence>
<evidence type="ECO:0000256" key="1">
    <source>
        <dbReference type="SAM" id="MobiDB-lite"/>
    </source>
</evidence>
<comment type="caution">
    <text evidence="2">The sequence shown here is derived from an EMBL/GenBank/DDBJ whole genome shotgun (WGS) entry which is preliminary data.</text>
</comment>
<protein>
    <submittedName>
        <fullName evidence="2">Uncharacterized protein</fullName>
    </submittedName>
</protein>
<feature type="region of interest" description="Disordered" evidence="1">
    <location>
        <begin position="56"/>
        <end position="75"/>
    </location>
</feature>